<organism evidence="1 2">
    <name type="scientific">Halobellus rarus</name>
    <dbReference type="NCBI Taxonomy" id="1126237"/>
    <lineage>
        <taxon>Archaea</taxon>
        <taxon>Methanobacteriati</taxon>
        <taxon>Methanobacteriota</taxon>
        <taxon>Stenosarchaea group</taxon>
        <taxon>Halobacteria</taxon>
        <taxon>Halobacteriales</taxon>
        <taxon>Haloferacaceae</taxon>
        <taxon>Halobellus</taxon>
    </lineage>
</organism>
<name>A0ABD6CUR3_9EURY</name>
<dbReference type="Proteomes" id="UP001597085">
    <property type="component" value="Unassembled WGS sequence"/>
</dbReference>
<comment type="caution">
    <text evidence="1">The sequence shown here is derived from an EMBL/GenBank/DDBJ whole genome shotgun (WGS) entry which is preliminary data.</text>
</comment>
<sequence length="332" mass="38464">MGYDNLRLAYTSLKNKSCQDCGEAIDSQQLQLSPEENKEKFVGEYECVCGAEHNIRVVIRDEEVYSEIVLDNERRSNSTTAKNTLRRKSEDIHSAMKAVDELIAATRVLGVNWDRLIRTSDRLPGWSQRNLDLDLYELEQSADTKITLNFEKSTDVDKFYTDIHNYLSSAYTFTQVIESVKSDIPVWNSELHKEYQTHRRNNKVIEGLRIFVQHEAILPVSFQLNTDESNDRVADFVIELDEVLNLPSQVNRYPPDGYKKGADEYYSQIEDESINVSQRVAEFQQSALKLTLSILTTFYEEQKEEIEVYEAYEPIDVRKRELISKLRGFSGN</sequence>
<dbReference type="EMBL" id="JBHUDK010000028">
    <property type="protein sequence ID" value="MFD1601016.1"/>
    <property type="molecule type" value="Genomic_DNA"/>
</dbReference>
<gene>
    <name evidence="1" type="ORF">ACFSBX_18950</name>
</gene>
<protein>
    <submittedName>
        <fullName evidence="1">Uncharacterized protein</fullName>
    </submittedName>
</protein>
<dbReference type="AlphaFoldDB" id="A0ABD6CUR3"/>
<evidence type="ECO:0000313" key="2">
    <source>
        <dbReference type="Proteomes" id="UP001597085"/>
    </source>
</evidence>
<dbReference type="RefSeq" id="WP_390278774.1">
    <property type="nucleotide sequence ID" value="NZ_JBHUDK010000028.1"/>
</dbReference>
<accession>A0ABD6CUR3</accession>
<proteinExistence type="predicted"/>
<evidence type="ECO:0000313" key="1">
    <source>
        <dbReference type="EMBL" id="MFD1601016.1"/>
    </source>
</evidence>
<keyword evidence="2" id="KW-1185">Reference proteome</keyword>
<reference evidence="1 2" key="1">
    <citation type="journal article" date="2019" name="Int. J. Syst. Evol. Microbiol.">
        <title>The Global Catalogue of Microorganisms (GCM) 10K type strain sequencing project: providing services to taxonomists for standard genome sequencing and annotation.</title>
        <authorList>
            <consortium name="The Broad Institute Genomics Platform"/>
            <consortium name="The Broad Institute Genome Sequencing Center for Infectious Disease"/>
            <person name="Wu L."/>
            <person name="Ma J."/>
        </authorList>
    </citation>
    <scope>NUCLEOTIDE SEQUENCE [LARGE SCALE GENOMIC DNA]</scope>
    <source>
        <strain evidence="1 2">CGMCC 1.12121</strain>
    </source>
</reference>